<organism evidence="4 5">
    <name type="scientific">Pelomonas caseinilytica</name>
    <dbReference type="NCBI Taxonomy" id="2906763"/>
    <lineage>
        <taxon>Bacteria</taxon>
        <taxon>Pseudomonadati</taxon>
        <taxon>Pseudomonadota</taxon>
        <taxon>Betaproteobacteria</taxon>
        <taxon>Burkholderiales</taxon>
        <taxon>Sphaerotilaceae</taxon>
        <taxon>Roseateles</taxon>
    </lineage>
</organism>
<name>A0ABS8X8D5_9BURK</name>
<dbReference type="PANTHER" id="PTHR10088:SF4">
    <property type="entry name" value="GLUCOKINASE REGULATORY PROTEIN"/>
    <property type="match status" value="1"/>
</dbReference>
<feature type="domain" description="SIS" evidence="3">
    <location>
        <begin position="53"/>
        <end position="216"/>
    </location>
</feature>
<dbReference type="Proteomes" id="UP001201463">
    <property type="component" value="Unassembled WGS sequence"/>
</dbReference>
<dbReference type="EMBL" id="JAJTWT010000002">
    <property type="protein sequence ID" value="MCE4536959.1"/>
    <property type="molecule type" value="Genomic_DNA"/>
</dbReference>
<dbReference type="NCBIfam" id="NF003915">
    <property type="entry name" value="PRK05441.1"/>
    <property type="match status" value="1"/>
</dbReference>
<keyword evidence="5" id="KW-1185">Reference proteome</keyword>
<evidence type="ECO:0000256" key="2">
    <source>
        <dbReference type="ARBA" id="ARBA00023277"/>
    </source>
</evidence>
<reference evidence="4 5" key="1">
    <citation type="submission" date="2021-12" db="EMBL/GenBank/DDBJ databases">
        <title>Genome seq of p7.</title>
        <authorList>
            <person name="Seo T."/>
        </authorList>
    </citation>
    <scope>NUCLEOTIDE SEQUENCE [LARGE SCALE GENOMIC DNA]</scope>
    <source>
        <strain evidence="4 5">P7</strain>
    </source>
</reference>
<dbReference type="InterPro" id="IPR005486">
    <property type="entry name" value="Glucokinase_regulatory_CS"/>
</dbReference>
<dbReference type="InterPro" id="IPR001347">
    <property type="entry name" value="SIS_dom"/>
</dbReference>
<dbReference type="Pfam" id="PF22645">
    <property type="entry name" value="GKRP_SIS_N"/>
    <property type="match status" value="1"/>
</dbReference>
<evidence type="ECO:0000256" key="1">
    <source>
        <dbReference type="ARBA" id="ARBA00023239"/>
    </source>
</evidence>
<comment type="caution">
    <text evidence="4">The sequence shown here is derived from an EMBL/GenBank/DDBJ whole genome shotgun (WGS) entry which is preliminary data.</text>
</comment>
<evidence type="ECO:0000313" key="5">
    <source>
        <dbReference type="Proteomes" id="UP001201463"/>
    </source>
</evidence>
<protein>
    <submittedName>
        <fullName evidence="4">N-acetylmuramic acid 6-phosphate etherase</fullName>
    </submittedName>
</protein>
<dbReference type="Gene3D" id="3.40.50.10490">
    <property type="entry name" value="Glucose-6-phosphate isomerase like protein, domain 1"/>
    <property type="match status" value="1"/>
</dbReference>
<gene>
    <name evidence="4" type="ORF">LXT12_06815</name>
</gene>
<dbReference type="SUPFAM" id="SSF53697">
    <property type="entry name" value="SIS domain"/>
    <property type="match status" value="1"/>
</dbReference>
<evidence type="ECO:0000259" key="3">
    <source>
        <dbReference type="PROSITE" id="PS51464"/>
    </source>
</evidence>
<dbReference type="Gene3D" id="1.10.8.1080">
    <property type="match status" value="1"/>
</dbReference>
<dbReference type="NCBIfam" id="NF009222">
    <property type="entry name" value="PRK12570.1"/>
    <property type="match status" value="1"/>
</dbReference>
<dbReference type="PANTHER" id="PTHR10088">
    <property type="entry name" value="GLUCOKINASE REGULATORY PROTEIN"/>
    <property type="match status" value="1"/>
</dbReference>
<keyword evidence="2" id="KW-0119">Carbohydrate metabolism</keyword>
<evidence type="ECO:0000313" key="4">
    <source>
        <dbReference type="EMBL" id="MCE4536959.1"/>
    </source>
</evidence>
<dbReference type="CDD" id="cd05007">
    <property type="entry name" value="SIS_Etherase"/>
    <property type="match status" value="1"/>
</dbReference>
<dbReference type="InterPro" id="IPR040190">
    <property type="entry name" value="MURQ/GCKR"/>
</dbReference>
<proteinExistence type="predicted"/>
<dbReference type="RefSeq" id="WP_233390669.1">
    <property type="nucleotide sequence ID" value="NZ_JAJTWT010000002.1"/>
</dbReference>
<sequence>MPIETTETVAAAHAELDTLDPLAMARCFIAAQQGAVAAALAAGDRIGAAAAAAVPRLRRGGRLLYFGAGTSGRLALLDAVELVPTFSWPAQRAIATLAGGPGAVHQAVEGAEDDAAQAEHDLMALSPTADDVVIGVAASGRTPYAMAVLRAARPLGALTIAIVNNPGAPMLALAEHGIVLDTGAEVIAGSTRLKAGTAQKIALNTLSSCIMVQLEKVYGNLMVDLKATNAKLVARATDLVVRLTGSDTPTAERTLQACALEVKTAVVALRCGLDPVDARARLSGRGGSLRRALRDPL</sequence>
<dbReference type="PROSITE" id="PS51464">
    <property type="entry name" value="SIS"/>
    <property type="match status" value="1"/>
</dbReference>
<accession>A0ABS8X8D5</accession>
<keyword evidence="1" id="KW-0456">Lyase</keyword>
<dbReference type="InterPro" id="IPR046348">
    <property type="entry name" value="SIS_dom_sf"/>
</dbReference>
<dbReference type="InterPro" id="IPR005488">
    <property type="entry name" value="Etherase_MurQ"/>
</dbReference>
<dbReference type="PROSITE" id="PS01272">
    <property type="entry name" value="GCKR"/>
    <property type="match status" value="1"/>
</dbReference>